<keyword evidence="1" id="KW-0472">Membrane</keyword>
<feature type="transmembrane region" description="Helical" evidence="1">
    <location>
        <begin position="80"/>
        <end position="97"/>
    </location>
</feature>
<feature type="transmembrane region" description="Helical" evidence="1">
    <location>
        <begin position="6"/>
        <end position="23"/>
    </location>
</feature>
<gene>
    <name evidence="2" type="ORF">CHL78_014290</name>
</gene>
<dbReference type="RefSeq" id="WP_094367128.1">
    <property type="nucleotide sequence ID" value="NZ_NOJY02000031.1"/>
</dbReference>
<comment type="caution">
    <text evidence="2">The sequence shown here is derived from an EMBL/GenBank/DDBJ whole genome shotgun (WGS) entry which is preliminary data.</text>
</comment>
<keyword evidence="1" id="KW-0812">Transmembrane</keyword>
<organism evidence="2 3">
    <name type="scientific">Romboutsia weinsteinii</name>
    <dbReference type="NCBI Taxonomy" id="2020949"/>
    <lineage>
        <taxon>Bacteria</taxon>
        <taxon>Bacillati</taxon>
        <taxon>Bacillota</taxon>
        <taxon>Clostridia</taxon>
        <taxon>Peptostreptococcales</taxon>
        <taxon>Peptostreptococcaceae</taxon>
        <taxon>Romboutsia</taxon>
    </lineage>
</organism>
<dbReference type="AlphaFoldDB" id="A0A371J0M7"/>
<evidence type="ECO:0000313" key="2">
    <source>
        <dbReference type="EMBL" id="RDY26263.1"/>
    </source>
</evidence>
<protein>
    <recommendedName>
        <fullName evidence="4">DUF3784 domain-containing protein</fullName>
    </recommendedName>
</protein>
<keyword evidence="3" id="KW-1185">Reference proteome</keyword>
<keyword evidence="1" id="KW-1133">Transmembrane helix</keyword>
<reference evidence="2 3" key="1">
    <citation type="journal article" date="2017" name="Genome Announc.">
        <title>Draft Genome Sequence of Romboutsia weinsteinii sp. nov. Strain CCRI-19649(T) Isolated from Surface Water.</title>
        <authorList>
            <person name="Maheux A.F."/>
            <person name="Boudreau D.K."/>
            <person name="Berube E."/>
            <person name="Boissinot M."/>
            <person name="Cantin P."/>
            <person name="Raymond F."/>
            <person name="Corbeil J."/>
            <person name="Omar R.F."/>
            <person name="Bergeron M.G."/>
        </authorList>
    </citation>
    <scope>NUCLEOTIDE SEQUENCE [LARGE SCALE GENOMIC DNA]</scope>
    <source>
        <strain evidence="2 3">CCRI-19649</strain>
    </source>
</reference>
<dbReference type="Proteomes" id="UP000215694">
    <property type="component" value="Unassembled WGS sequence"/>
</dbReference>
<feature type="transmembrane region" description="Helical" evidence="1">
    <location>
        <begin position="53"/>
        <end position="74"/>
    </location>
</feature>
<accession>A0A371J0M7</accession>
<dbReference type="EMBL" id="NOJY02000031">
    <property type="protein sequence ID" value="RDY26263.1"/>
    <property type="molecule type" value="Genomic_DNA"/>
</dbReference>
<evidence type="ECO:0008006" key="4">
    <source>
        <dbReference type="Google" id="ProtNLM"/>
    </source>
</evidence>
<sequence>MINNLVVTLLGSVVFYIIYNRVYKIKKLNEYTEEAVANGIYDEKYKMLYSKHLNAQCISVTLTVIIYGVLSMFIYEVAMILAIVSGAVISLILTKYYPKP</sequence>
<name>A0A371J0M7_9FIRM</name>
<evidence type="ECO:0000256" key="1">
    <source>
        <dbReference type="SAM" id="Phobius"/>
    </source>
</evidence>
<proteinExistence type="predicted"/>
<evidence type="ECO:0000313" key="3">
    <source>
        <dbReference type="Proteomes" id="UP000215694"/>
    </source>
</evidence>
<dbReference type="OrthoDB" id="9920371at2"/>